<accession>A0A2P2NEP8</accession>
<dbReference type="EMBL" id="GGEC01060406">
    <property type="protein sequence ID" value="MBX40890.1"/>
    <property type="molecule type" value="Transcribed_RNA"/>
</dbReference>
<reference evidence="1" key="1">
    <citation type="submission" date="2018-02" db="EMBL/GenBank/DDBJ databases">
        <title>Rhizophora mucronata_Transcriptome.</title>
        <authorList>
            <person name="Meera S.P."/>
            <person name="Sreeshan A."/>
            <person name="Augustine A."/>
        </authorList>
    </citation>
    <scope>NUCLEOTIDE SEQUENCE</scope>
    <source>
        <tissue evidence="1">Leaf</tissue>
    </source>
</reference>
<sequence>MEIISRPSDFSPSCSRFFSTLGFAIKI</sequence>
<name>A0A2P2NEP8_RHIMU</name>
<proteinExistence type="predicted"/>
<organism evidence="1">
    <name type="scientific">Rhizophora mucronata</name>
    <name type="common">Asiatic mangrove</name>
    <dbReference type="NCBI Taxonomy" id="61149"/>
    <lineage>
        <taxon>Eukaryota</taxon>
        <taxon>Viridiplantae</taxon>
        <taxon>Streptophyta</taxon>
        <taxon>Embryophyta</taxon>
        <taxon>Tracheophyta</taxon>
        <taxon>Spermatophyta</taxon>
        <taxon>Magnoliopsida</taxon>
        <taxon>eudicotyledons</taxon>
        <taxon>Gunneridae</taxon>
        <taxon>Pentapetalae</taxon>
        <taxon>rosids</taxon>
        <taxon>fabids</taxon>
        <taxon>Malpighiales</taxon>
        <taxon>Rhizophoraceae</taxon>
        <taxon>Rhizophora</taxon>
    </lineage>
</organism>
<evidence type="ECO:0000313" key="1">
    <source>
        <dbReference type="EMBL" id="MBX40890.1"/>
    </source>
</evidence>
<protein>
    <submittedName>
        <fullName evidence="1">Uncharacterized protein</fullName>
    </submittedName>
</protein>
<dbReference type="AlphaFoldDB" id="A0A2P2NEP8"/>